<dbReference type="PANTHER" id="PTHR35850:SF2">
    <property type="entry name" value="TYPE VI SECRETION SYSTEM CONTRACTILE SHEATH SMALL SUBUNIT"/>
    <property type="match status" value="1"/>
</dbReference>
<dbReference type="Proteomes" id="UP001221411">
    <property type="component" value="Unassembled WGS sequence"/>
</dbReference>
<name>A0ABT5EXK7_9BACT</name>
<evidence type="ECO:0000313" key="1">
    <source>
        <dbReference type="EMBL" id="MDC0746032.1"/>
    </source>
</evidence>
<dbReference type="PANTHER" id="PTHR35850">
    <property type="entry name" value="CYTOPLASMIC PROTEIN-RELATED"/>
    <property type="match status" value="1"/>
</dbReference>
<dbReference type="EMBL" id="JAQNDO010000001">
    <property type="protein sequence ID" value="MDC0746032.1"/>
    <property type="molecule type" value="Genomic_DNA"/>
</dbReference>
<dbReference type="InterPro" id="IPR008312">
    <property type="entry name" value="T6SS_TssB1"/>
</dbReference>
<accession>A0ABT5EXK7</accession>
<protein>
    <submittedName>
        <fullName evidence="1">Type VI secretion system contractile sheath small subunit</fullName>
    </submittedName>
</protein>
<dbReference type="RefSeq" id="WP_271924150.1">
    <property type="nucleotide sequence ID" value="NZ_JAQNDO010000001.1"/>
</dbReference>
<evidence type="ECO:0000313" key="2">
    <source>
        <dbReference type="Proteomes" id="UP001221411"/>
    </source>
</evidence>
<keyword evidence="2" id="KW-1185">Reference proteome</keyword>
<gene>
    <name evidence="1" type="ORF">POL67_32190</name>
</gene>
<proteinExistence type="predicted"/>
<dbReference type="Pfam" id="PF05591">
    <property type="entry name" value="T6SS_VipA"/>
    <property type="match status" value="2"/>
</dbReference>
<comment type="caution">
    <text evidence="1">The sequence shown here is derived from an EMBL/GenBank/DDBJ whole genome shotgun (WGS) entry which is preliminary data.</text>
</comment>
<organism evidence="1 2">
    <name type="scientific">Polyangium mundeleinium</name>
    <dbReference type="NCBI Taxonomy" id="2995306"/>
    <lineage>
        <taxon>Bacteria</taxon>
        <taxon>Pseudomonadati</taxon>
        <taxon>Myxococcota</taxon>
        <taxon>Polyangia</taxon>
        <taxon>Polyangiales</taxon>
        <taxon>Polyangiaceae</taxon>
        <taxon>Polyangium</taxon>
    </lineage>
</organism>
<reference evidence="1 2" key="1">
    <citation type="submission" date="2022-11" db="EMBL/GenBank/DDBJ databases">
        <title>Minimal conservation of predation-associated metabolite biosynthetic gene clusters underscores biosynthetic potential of Myxococcota including descriptions for ten novel species: Archangium lansinium sp. nov., Myxococcus landrumus sp. nov., Nannocystis bai.</title>
        <authorList>
            <person name="Ahearne A."/>
            <person name="Stevens C."/>
            <person name="Dowd S."/>
        </authorList>
    </citation>
    <scope>NUCLEOTIDE SEQUENCE [LARGE SCALE GENOMIC DNA]</scope>
    <source>
        <strain evidence="1 2">RJM3</strain>
    </source>
</reference>
<sequence length="313" mass="34242">MSKYIQDQIFKSRLTITYRTNITGTPQQEKLPYRVLVLGEFEGGSKRAAGLLPALSERNVRSIKRGTTVDDHLTEIVPTWHLPKALSHLKSSLPGTVTLDRIVCTVPSGAIARKEAGKYPITGKAHFESTPEQNGLSRVDGEIIVSGTLDVKSIDDAGNLEVQGATITFSGEVAGDTIDPSTRKKVGLVTGLLRNRVVALDAASAPKAEAQDSDDDDVSKGRVYVLPLTTPLKVSAERTVPFASMKDFTPDAVASSIPELQRLRVIKLMMLELQSMLRNRPELRAQMKRALASPDGLKELQKWAKDNYKVLEI</sequence>